<evidence type="ECO:0000313" key="4">
    <source>
        <dbReference type="Proteomes" id="UP001633002"/>
    </source>
</evidence>
<gene>
    <name evidence="3" type="ORF">R1sor_000173</name>
</gene>
<dbReference type="Proteomes" id="UP001633002">
    <property type="component" value="Unassembled WGS sequence"/>
</dbReference>
<dbReference type="AlphaFoldDB" id="A0ABD3GWI8"/>
<reference evidence="3 4" key="1">
    <citation type="submission" date="2024-09" db="EMBL/GenBank/DDBJ databases">
        <title>Chromosome-scale assembly of Riccia sorocarpa.</title>
        <authorList>
            <person name="Paukszto L."/>
        </authorList>
    </citation>
    <scope>NUCLEOTIDE SEQUENCE [LARGE SCALE GENOMIC DNA]</scope>
    <source>
        <strain evidence="3">LP-2024</strain>
        <tissue evidence="3">Aerial parts of the thallus</tissue>
    </source>
</reference>
<accession>A0ABD3GWI8</accession>
<feature type="compositionally biased region" description="Basic and acidic residues" evidence="1">
    <location>
        <begin position="107"/>
        <end position="126"/>
    </location>
</feature>
<protein>
    <recommendedName>
        <fullName evidence="2">DUF7869 domain-containing protein</fullName>
    </recommendedName>
</protein>
<evidence type="ECO:0000313" key="3">
    <source>
        <dbReference type="EMBL" id="KAL3682151.1"/>
    </source>
</evidence>
<dbReference type="PANTHER" id="PTHR33153">
    <property type="entry name" value="MYND-TYPE DOMAIN-CONTAINING PROTEIN"/>
    <property type="match status" value="1"/>
</dbReference>
<dbReference type="Pfam" id="PF25273">
    <property type="entry name" value="DUF7869"/>
    <property type="match status" value="1"/>
</dbReference>
<name>A0ABD3GWI8_9MARC</name>
<evidence type="ECO:0000256" key="1">
    <source>
        <dbReference type="SAM" id="MobiDB-lite"/>
    </source>
</evidence>
<feature type="compositionally biased region" description="Polar residues" evidence="1">
    <location>
        <begin position="94"/>
        <end position="105"/>
    </location>
</feature>
<feature type="compositionally biased region" description="Polar residues" evidence="1">
    <location>
        <begin position="33"/>
        <end position="44"/>
    </location>
</feature>
<feature type="compositionally biased region" description="Basic and acidic residues" evidence="1">
    <location>
        <begin position="45"/>
        <end position="65"/>
    </location>
</feature>
<comment type="caution">
    <text evidence="3">The sequence shown here is derived from an EMBL/GenBank/DDBJ whole genome shotgun (WGS) entry which is preliminary data.</text>
</comment>
<sequence>MAPASKRLVSKRLVLEELFAEHHYDSEKGHYTQARNDGITNWSDNDNREETASSETRGSKDVEDRDSSEDDMCDVSSPLMRRMSCPAAEEYSPRRQTSYSSSPNGLSKDEYPMRRMGRPDTSERGHPMRRMGCQNTSSRGHPMRRMGCTEDAEIGTIGAEDGLLDLSPPAHAFLTMSSKSDGLPALQKGKGLRRHHTGSITSLAKRTKKTSPVTVARLQARFRPLRDQRQPQDKSPTRILTTEVLELSSDDSPVRKATPPAKLRAKDLRVDVPDDDDISWLQRAPLTQNNTSASSPLPVLDLSPITMLGEGNLFLVRHRLRLFVLEGFHFLRHQMVQPTSSKSFRVLTMEACELMYQLGGISLKRIQILKGVQHYAPEIYQQHNQNEDQVPRLSRDERSIFLDSRYSGGRQSRKYVLRSGVAVCRRAVISIFCVGESKLVRIQNTLLDNPMTRHGFIRDRTTEGFMLQEWLDKFFLTHCERQPNAEAYHLPSNLSKAEVYDYYKTDMLIGRIGDSTKVMSFQSLTLYWRRYYPLLGIPEHNTFTGCDVCEQMKHDRDSEPPGTKKMRQSLVYDYIDNSRVKKELLVDAVAIKLYPAPTKRHVSRFSVALRGKKAFTMPQMQRVIQEAYVPSPVFEVLEENWDFKTIVQSRPSPVLPLHDVTFNQQFKIALGGDNWPRLWTKKFSTDETWEPTGGVRHLVLIPDVISDITAAPLVAFKSHSHKRDKTGDLSADALESFARIEKDIQNVCFSFFSEAERNWWHNWFMRQEIVATDTQAGRQIKLMRQWRWRSPQDEDTSRSKQPPTVITSGDLAQRILGERRLAYAGTRRARPGTSEHDRIHHIGDIKDLASGQMVAVLAEDDKSFWISKVIDIKSMTIDGEPNEVEIQWFATESTDPYVGKYYPEKKKDSGRDRATLFRQTLIFPDIRILAFDFSLTTTSRLRKTTVFQIRTQLFRLEQEVAVECGVDNANSPENDDAGPQEQDC</sequence>
<feature type="domain" description="DUF7869" evidence="2">
    <location>
        <begin position="603"/>
        <end position="685"/>
    </location>
</feature>
<feature type="region of interest" description="Disordered" evidence="1">
    <location>
        <begin position="22"/>
        <end position="145"/>
    </location>
</feature>
<dbReference type="InterPro" id="IPR057191">
    <property type="entry name" value="DUF7869"/>
</dbReference>
<proteinExistence type="predicted"/>
<evidence type="ECO:0000259" key="2">
    <source>
        <dbReference type="Pfam" id="PF25273"/>
    </source>
</evidence>
<keyword evidence="4" id="KW-1185">Reference proteome</keyword>
<dbReference type="PANTHER" id="PTHR33153:SF3">
    <property type="entry name" value="TRAFFICKING PROTEIN PARTICLE COMPLEX SUBUNIT 11 DOMAIN-CONTAINING PROTEIN"/>
    <property type="match status" value="1"/>
</dbReference>
<organism evidence="3 4">
    <name type="scientific">Riccia sorocarpa</name>
    <dbReference type="NCBI Taxonomy" id="122646"/>
    <lineage>
        <taxon>Eukaryota</taxon>
        <taxon>Viridiplantae</taxon>
        <taxon>Streptophyta</taxon>
        <taxon>Embryophyta</taxon>
        <taxon>Marchantiophyta</taxon>
        <taxon>Marchantiopsida</taxon>
        <taxon>Marchantiidae</taxon>
        <taxon>Marchantiales</taxon>
        <taxon>Ricciaceae</taxon>
        <taxon>Riccia</taxon>
    </lineage>
</organism>
<dbReference type="EMBL" id="JBJQOH010000006">
    <property type="protein sequence ID" value="KAL3682151.1"/>
    <property type="molecule type" value="Genomic_DNA"/>
</dbReference>